<dbReference type="RefSeq" id="WP_342595700.1">
    <property type="nucleotide sequence ID" value="NZ_CP151919.1"/>
</dbReference>
<dbReference type="SUPFAM" id="SSF47413">
    <property type="entry name" value="lambda repressor-like DNA-binding domains"/>
    <property type="match status" value="1"/>
</dbReference>
<evidence type="ECO:0000256" key="3">
    <source>
        <dbReference type="ARBA" id="ARBA00023163"/>
    </source>
</evidence>
<dbReference type="Pfam" id="PF13377">
    <property type="entry name" value="Peripla_BP_3"/>
    <property type="match status" value="1"/>
</dbReference>
<keyword evidence="3" id="KW-0804">Transcription</keyword>
<reference evidence="5 6" key="1">
    <citation type="submission" date="2024-04" db="EMBL/GenBank/DDBJ databases">
        <title>Salinicola lusitanus LLJ914,a marine bacterium isolated from the Okinawa Trough.</title>
        <authorList>
            <person name="Li J."/>
        </authorList>
    </citation>
    <scope>NUCLEOTIDE SEQUENCE [LARGE SCALE GENOMIC DNA]</scope>
    <source>
        <strain evidence="5 6">LLJ914</strain>
    </source>
</reference>
<dbReference type="PROSITE" id="PS50932">
    <property type="entry name" value="HTH_LACI_2"/>
    <property type="match status" value="1"/>
</dbReference>
<dbReference type="Pfam" id="PF00356">
    <property type="entry name" value="LacI"/>
    <property type="match status" value="1"/>
</dbReference>
<dbReference type="PANTHER" id="PTHR30146:SF138">
    <property type="entry name" value="TRANSCRIPTIONAL REGULATORY PROTEIN"/>
    <property type="match status" value="1"/>
</dbReference>
<evidence type="ECO:0000313" key="5">
    <source>
        <dbReference type="EMBL" id="XAD55290.1"/>
    </source>
</evidence>
<dbReference type="InterPro" id="IPR010982">
    <property type="entry name" value="Lambda_DNA-bd_dom_sf"/>
</dbReference>
<feature type="domain" description="HTH lacI-type" evidence="4">
    <location>
        <begin position="6"/>
        <end position="60"/>
    </location>
</feature>
<dbReference type="Gene3D" id="1.10.260.40">
    <property type="entry name" value="lambda repressor-like DNA-binding domains"/>
    <property type="match status" value="1"/>
</dbReference>
<dbReference type="InterPro" id="IPR028082">
    <property type="entry name" value="Peripla_BP_I"/>
</dbReference>
<name>A0ABZ3CW52_9GAMM</name>
<keyword evidence="1" id="KW-0805">Transcription regulation</keyword>
<dbReference type="CDD" id="cd01392">
    <property type="entry name" value="HTH_LacI"/>
    <property type="match status" value="1"/>
</dbReference>
<dbReference type="InterPro" id="IPR000843">
    <property type="entry name" value="HTH_LacI"/>
</dbReference>
<evidence type="ECO:0000313" key="6">
    <source>
        <dbReference type="Proteomes" id="UP001453229"/>
    </source>
</evidence>
<gene>
    <name evidence="5" type="ORF">AAGT95_04790</name>
</gene>
<dbReference type="PANTHER" id="PTHR30146">
    <property type="entry name" value="LACI-RELATED TRANSCRIPTIONAL REPRESSOR"/>
    <property type="match status" value="1"/>
</dbReference>
<dbReference type="SUPFAM" id="SSF53822">
    <property type="entry name" value="Periplasmic binding protein-like I"/>
    <property type="match status" value="1"/>
</dbReference>
<keyword evidence="6" id="KW-1185">Reference proteome</keyword>
<protein>
    <submittedName>
        <fullName evidence="5">Substrate-binding domain-containing protein</fullName>
    </submittedName>
</protein>
<keyword evidence="2" id="KW-0238">DNA-binding</keyword>
<dbReference type="InterPro" id="IPR046335">
    <property type="entry name" value="LacI/GalR-like_sensor"/>
</dbReference>
<dbReference type="Gene3D" id="3.40.50.2300">
    <property type="match status" value="2"/>
</dbReference>
<evidence type="ECO:0000256" key="2">
    <source>
        <dbReference type="ARBA" id="ARBA00023125"/>
    </source>
</evidence>
<organism evidence="5 6">
    <name type="scientific">Salinicola lusitanus</name>
    <dbReference type="NCBI Taxonomy" id="1949085"/>
    <lineage>
        <taxon>Bacteria</taxon>
        <taxon>Pseudomonadati</taxon>
        <taxon>Pseudomonadota</taxon>
        <taxon>Gammaproteobacteria</taxon>
        <taxon>Oceanospirillales</taxon>
        <taxon>Halomonadaceae</taxon>
        <taxon>Salinicola</taxon>
    </lineage>
</organism>
<dbReference type="SMART" id="SM00354">
    <property type="entry name" value="HTH_LACI"/>
    <property type="match status" value="1"/>
</dbReference>
<dbReference type="EMBL" id="CP151919">
    <property type="protein sequence ID" value="XAD55290.1"/>
    <property type="molecule type" value="Genomic_DNA"/>
</dbReference>
<accession>A0ABZ3CW52</accession>
<sequence length="335" mass="35425">MPSSRPSLVQIAERVGVSPATVSRAFNRPELLSDATRERILTTARQLGFRPSKVGSSLRSGSTRTLGLLLPTMSNPVFAACFEGAEERALKAGYSVMLATTGYDSRRERAAAHSLLDHRVEGMILTVADPARSATLAELTASGLPFVLAYNESDRHPFVSVDNLAAAGDMVEHLVASGHRRLAMISGPLDASDRASKRLDGVLDRAARLDLPAPTHVSMPRHTAADRDRLRSLLSSPRPPTALFCSNDLLAASVIAELATLGLRVPDDLSVCGFDGMAFGALMVPSLASVHQPSSEIGSQACHELLNALAGGSSRSVRLPHRLSGGGTVARLPVD</sequence>
<dbReference type="Proteomes" id="UP001453229">
    <property type="component" value="Chromosome"/>
</dbReference>
<evidence type="ECO:0000256" key="1">
    <source>
        <dbReference type="ARBA" id="ARBA00023015"/>
    </source>
</evidence>
<evidence type="ECO:0000259" key="4">
    <source>
        <dbReference type="PROSITE" id="PS50932"/>
    </source>
</evidence>
<proteinExistence type="predicted"/>